<reference evidence="2" key="1">
    <citation type="submission" date="2016-10" db="EMBL/GenBank/DDBJ databases">
        <authorList>
            <person name="Varghese N."/>
            <person name="Submissions S."/>
        </authorList>
    </citation>
    <scope>NUCLEOTIDE SEQUENCE [LARGE SCALE GENOMIC DNA]</scope>
    <source>
        <strain evidence="2">VPI 5359</strain>
    </source>
</reference>
<evidence type="ECO:0000313" key="2">
    <source>
        <dbReference type="Proteomes" id="UP000199652"/>
    </source>
</evidence>
<proteinExistence type="predicted"/>
<dbReference type="Proteomes" id="UP000199652">
    <property type="component" value="Unassembled WGS sequence"/>
</dbReference>
<sequence length="148" mass="16915">MKVLELINEVEELVEKGNSVPFSSKALVNPEEIIEILDEIRTALPPELAEARKIVAERKQILFEAQADADRLKNDVEGKLRQVIDNSEITKNAQTQAEVIIENAQTQAKEIRIGTQHYSDKILYNLQIKLKEINDQIEANRKELKDIK</sequence>
<dbReference type="OrthoDB" id="1690557at2"/>
<dbReference type="RefSeq" id="WP_090246815.1">
    <property type="nucleotide sequence ID" value="NZ_FNOU01000026.1"/>
</dbReference>
<evidence type="ECO:0008006" key="3">
    <source>
        <dbReference type="Google" id="ProtNLM"/>
    </source>
</evidence>
<dbReference type="AlphaFoldDB" id="A0A1H3IZP6"/>
<dbReference type="EMBL" id="FNOU01000026">
    <property type="protein sequence ID" value="SDY32825.1"/>
    <property type="molecule type" value="Genomic_DNA"/>
</dbReference>
<accession>A0A1H3IZP6</accession>
<dbReference type="STRING" id="1528.SAMN04488579_1267"/>
<protein>
    <recommendedName>
        <fullName evidence="3">ATPase</fullName>
    </recommendedName>
</protein>
<evidence type="ECO:0000313" key="1">
    <source>
        <dbReference type="EMBL" id="SDY32825.1"/>
    </source>
</evidence>
<keyword evidence="2" id="KW-1185">Reference proteome</keyword>
<organism evidence="1 2">
    <name type="scientific">Eubacterium barkeri</name>
    <name type="common">Clostridium barkeri</name>
    <dbReference type="NCBI Taxonomy" id="1528"/>
    <lineage>
        <taxon>Bacteria</taxon>
        <taxon>Bacillati</taxon>
        <taxon>Bacillota</taxon>
        <taxon>Clostridia</taxon>
        <taxon>Eubacteriales</taxon>
        <taxon>Eubacteriaceae</taxon>
        <taxon>Eubacterium</taxon>
    </lineage>
</organism>
<name>A0A1H3IZP6_EUBBA</name>
<gene>
    <name evidence="1" type="ORF">SAMN04488579_1267</name>
</gene>